<proteinExistence type="predicted"/>
<sequence>MDIQRSFFLAVEGASFDLPIFILMIFFILLSAFFSMSETAYSSSSVVKLRAAVEDRKTGAKKALELADNFEKTVTCLLIGNNIVNTGLSTVAVGFFCQTGDFQPVVGFGIYLDRYGYIVDFR</sequence>
<dbReference type="EMBL" id="DVLF01000055">
    <property type="protein sequence ID" value="HIT49723.1"/>
    <property type="molecule type" value="Genomic_DNA"/>
</dbReference>
<feature type="domain" description="CNNM transmembrane" evidence="1">
    <location>
        <begin position="22"/>
        <end position="99"/>
    </location>
</feature>
<dbReference type="Pfam" id="PF01595">
    <property type="entry name" value="CNNM"/>
    <property type="match status" value="1"/>
</dbReference>
<dbReference type="Proteomes" id="UP000886758">
    <property type="component" value="Unassembled WGS sequence"/>
</dbReference>
<comment type="caution">
    <text evidence="2">The sequence shown here is derived from an EMBL/GenBank/DDBJ whole genome shotgun (WGS) entry which is preliminary data.</text>
</comment>
<evidence type="ECO:0000259" key="1">
    <source>
        <dbReference type="Pfam" id="PF01595"/>
    </source>
</evidence>
<dbReference type="AlphaFoldDB" id="A0A9D1GQQ8"/>
<reference evidence="2" key="2">
    <citation type="journal article" date="2021" name="PeerJ">
        <title>Extensive microbial diversity within the chicken gut microbiome revealed by metagenomics and culture.</title>
        <authorList>
            <person name="Gilroy R."/>
            <person name="Ravi A."/>
            <person name="Getino M."/>
            <person name="Pursley I."/>
            <person name="Horton D.L."/>
            <person name="Alikhan N.F."/>
            <person name="Baker D."/>
            <person name="Gharbi K."/>
            <person name="Hall N."/>
            <person name="Watson M."/>
            <person name="Adriaenssens E.M."/>
            <person name="Foster-Nyarko E."/>
            <person name="Jarju S."/>
            <person name="Secka A."/>
            <person name="Antonio M."/>
            <person name="Oren A."/>
            <person name="Chaudhuri R.R."/>
            <person name="La Ragione R."/>
            <person name="Hildebrand F."/>
            <person name="Pallen M.J."/>
        </authorList>
    </citation>
    <scope>NUCLEOTIDE SEQUENCE</scope>
    <source>
        <strain evidence="2">ChiW17-6978</strain>
    </source>
</reference>
<dbReference type="InterPro" id="IPR002550">
    <property type="entry name" value="CNNM"/>
</dbReference>
<accession>A0A9D1GQQ8</accession>
<protein>
    <submittedName>
        <fullName evidence="2">DUF21 domain-containing protein</fullName>
    </submittedName>
</protein>
<reference evidence="2" key="1">
    <citation type="submission" date="2020-10" db="EMBL/GenBank/DDBJ databases">
        <authorList>
            <person name="Gilroy R."/>
        </authorList>
    </citation>
    <scope>NUCLEOTIDE SEQUENCE</scope>
    <source>
        <strain evidence="2">ChiW17-6978</strain>
    </source>
</reference>
<evidence type="ECO:0000313" key="3">
    <source>
        <dbReference type="Proteomes" id="UP000886758"/>
    </source>
</evidence>
<evidence type="ECO:0000313" key="2">
    <source>
        <dbReference type="EMBL" id="HIT49723.1"/>
    </source>
</evidence>
<organism evidence="2 3">
    <name type="scientific">Candidatus Pelethenecus faecipullorum</name>
    <dbReference type="NCBI Taxonomy" id="2840900"/>
    <lineage>
        <taxon>Bacteria</taxon>
        <taxon>Bacillati</taxon>
        <taxon>Mycoplasmatota</taxon>
        <taxon>Mollicutes</taxon>
        <taxon>Candidatus Pelethenecus</taxon>
    </lineage>
</organism>
<name>A0A9D1GQQ8_9MOLU</name>
<gene>
    <name evidence="2" type="ORF">IAD46_01720</name>
</gene>